<comment type="similarity">
    <text evidence="2">Belongs to the glycosyl hydrolase 18 family. Chitinase class II subfamily.</text>
</comment>
<feature type="compositionally biased region" description="Low complexity" evidence="13">
    <location>
        <begin position="2398"/>
        <end position="2421"/>
    </location>
</feature>
<dbReference type="CDD" id="cd02872">
    <property type="entry name" value="GH18_chitolectin_chitotriosidase"/>
    <property type="match status" value="4"/>
</dbReference>
<evidence type="ECO:0000256" key="7">
    <source>
        <dbReference type="ARBA" id="ARBA00023024"/>
    </source>
</evidence>
<dbReference type="Pfam" id="PF00704">
    <property type="entry name" value="Glyco_hydro_18"/>
    <property type="match status" value="5"/>
</dbReference>
<dbReference type="SUPFAM" id="SSF57625">
    <property type="entry name" value="Invertebrate chitin-binding proteins"/>
    <property type="match status" value="6"/>
</dbReference>
<feature type="region of interest" description="Disordered" evidence="13">
    <location>
        <begin position="1252"/>
        <end position="1283"/>
    </location>
</feature>
<dbReference type="FunFam" id="3.10.50.10:FF:000004">
    <property type="entry name" value="Chitinase 5"/>
    <property type="match status" value="4"/>
</dbReference>
<evidence type="ECO:0000256" key="9">
    <source>
        <dbReference type="ARBA" id="ARBA00023277"/>
    </source>
</evidence>
<feature type="domain" description="Chitin-binding type-2" evidence="15">
    <location>
        <begin position="1292"/>
        <end position="1346"/>
    </location>
</feature>
<feature type="compositionally biased region" description="Polar residues" evidence="13">
    <location>
        <begin position="32"/>
        <end position="47"/>
    </location>
</feature>
<feature type="domain" description="GH18" evidence="16">
    <location>
        <begin position="751"/>
        <end position="1122"/>
    </location>
</feature>
<feature type="region of interest" description="Disordered" evidence="13">
    <location>
        <begin position="2365"/>
        <end position="2428"/>
    </location>
</feature>
<reference evidence="17" key="1">
    <citation type="submission" date="2016-06" db="EMBL/GenBank/DDBJ databases">
        <authorList>
            <person name="Kjaerup R.B."/>
            <person name="Dalgaard T.S."/>
            <person name="Juul-Madsen H.R."/>
        </authorList>
    </citation>
    <scope>NUCLEOTIDE SEQUENCE</scope>
</reference>
<dbReference type="PANTHER" id="PTHR11177">
    <property type="entry name" value="CHITINASE"/>
    <property type="match status" value="1"/>
</dbReference>
<dbReference type="SMART" id="SM00494">
    <property type="entry name" value="ChtBD2"/>
    <property type="match status" value="6"/>
</dbReference>
<feature type="domain" description="Chitin-binding type-2" evidence="15">
    <location>
        <begin position="2313"/>
        <end position="2366"/>
    </location>
</feature>
<dbReference type="Gene3D" id="3.10.50.10">
    <property type="match status" value="5"/>
</dbReference>
<feature type="domain" description="Chitin-binding type-2" evidence="15">
    <location>
        <begin position="1193"/>
        <end position="1247"/>
    </location>
</feature>
<dbReference type="PROSITE" id="PS51910">
    <property type="entry name" value="GH18_2"/>
    <property type="match status" value="5"/>
</dbReference>
<dbReference type="GO" id="GO:0008843">
    <property type="term" value="F:endochitinase activity"/>
    <property type="evidence" value="ECO:0007669"/>
    <property type="project" value="UniProtKB-EC"/>
</dbReference>
<dbReference type="GO" id="GO:0005576">
    <property type="term" value="C:extracellular region"/>
    <property type="evidence" value="ECO:0007669"/>
    <property type="project" value="InterPro"/>
</dbReference>
<dbReference type="PROSITE" id="PS50940">
    <property type="entry name" value="CHIT_BIND_II"/>
    <property type="match status" value="6"/>
</dbReference>
<organism evidence="17">
    <name type="scientific">Tigriopus japonicus</name>
    <name type="common">Copepod</name>
    <dbReference type="NCBI Taxonomy" id="158387"/>
    <lineage>
        <taxon>Eukaryota</taxon>
        <taxon>Metazoa</taxon>
        <taxon>Ecdysozoa</taxon>
        <taxon>Arthropoda</taxon>
        <taxon>Crustacea</taxon>
        <taxon>Multicrustacea</taxon>
        <taxon>Hexanauplia</taxon>
        <taxon>Copepoda</taxon>
        <taxon>Harpacticoida</taxon>
        <taxon>Harpacticidae</taxon>
        <taxon>Tigriopus</taxon>
    </lineage>
</organism>
<dbReference type="SMART" id="SM00636">
    <property type="entry name" value="Glyco_18"/>
    <property type="match status" value="5"/>
</dbReference>
<feature type="region of interest" description="Disordered" evidence="13">
    <location>
        <begin position="32"/>
        <end position="51"/>
    </location>
</feature>
<keyword evidence="11" id="KW-0624">Polysaccharide degradation</keyword>
<feature type="region of interest" description="Disordered" evidence="13">
    <location>
        <begin position="1129"/>
        <end position="1179"/>
    </location>
</feature>
<feature type="signal peptide" evidence="14">
    <location>
        <begin position="1"/>
        <end position="19"/>
    </location>
</feature>
<dbReference type="SUPFAM" id="SSF51445">
    <property type="entry name" value="(Trans)glycosidases"/>
    <property type="match status" value="5"/>
</dbReference>
<feature type="compositionally biased region" description="Basic and acidic residues" evidence="13">
    <location>
        <begin position="1885"/>
        <end position="1909"/>
    </location>
</feature>
<evidence type="ECO:0000256" key="12">
    <source>
        <dbReference type="RuleBase" id="RU000489"/>
    </source>
</evidence>
<evidence type="ECO:0000256" key="14">
    <source>
        <dbReference type="SAM" id="SignalP"/>
    </source>
</evidence>
<keyword evidence="10 12" id="KW-0326">Glycosidase</keyword>
<dbReference type="GO" id="GO:0006032">
    <property type="term" value="P:chitin catabolic process"/>
    <property type="evidence" value="ECO:0007669"/>
    <property type="project" value="UniProtKB-KW"/>
</dbReference>
<evidence type="ECO:0000256" key="5">
    <source>
        <dbReference type="ARBA" id="ARBA00022729"/>
    </source>
</evidence>
<keyword evidence="8" id="KW-1015">Disulfide bond</keyword>
<sequence>MGVAQLCYLLVLGTPLSHAFNSYYPQRRSYSPNQIESEGFSRSSVESPPNVIEDTAPLTQPIQTYQQDLTSISIEDSQAFSRGAVEASPPSLQEGKQRPQYDFYGAAQHLDVRPQFSFYGAAQYLNNQAQGFFGNRKYEEEEENEEQNMASSQGDFYPARSAVESYPRGVTRGAPVDGEAATAGEESAFKVVCYYGAWAVYRPEPMNVKVADIDPFACTHLIYSFAGLDNQTWEIVSLDPELDIVQGHYLTATLLKETNPNLRVMIAIGGWNEGGLRYSQMAADPERRKTFVNSVVKFLDQHNFDGIDLDWEYPGASDRGGTYADKQNFVNLVSELAAALNPRGLLLSAAVSAAKFRIDDGYNVPEVAKKLDFINVMTYDLHGSWDNKADHHSILEERENEDWSGKTLNTDHAIQYWIKKGAPAQKLIMGVPFYGRSFTLVNENNNKPGAASSDGGKPGAFTNETGFLAYYEICYGLTNDEGWEAREDRGGNPYAVKGNQWVGFDNPQSIGKKMDYVKKHKLGGAMMWAIDLDDVLGVCNQGRWPLISRMKEKLNGEGLIVEVEGEPLPLPDLSQPLPTTTEEPFEVQILVCKEGETGLQPSTENCEDFFQCGADGSATKFRCSDGLKFDAVNKICNWPHSVDCSTRNGGAAQTYYQSSQCASLKDGLYSDPLDCEKMFWCQNGVQRKLSCPFGQFFDPEAGTCSFFAKFRCPSGKMIKVGDLNYPTPSLQNYLLPQSHASMYRQERTTSNNVVCYFSNWAVYRDGAGKYVPENIPSQLCSHVVYAFARLDTKTHEIALSDEVLEISHDYFNRMVRESKARNPNVKAILAIGGWADSASNAYSVLVNSPSKRQNFIKESKKFLKRYNFDGISIDWQYPICWQSDCTKGPASDKQGFADLLKELKQAYGPSGLLVMTSISGFLPILERAYDFQAIGQSADLVNVMTYDYHGFWDKEAHHHSPLKTKLGENEQESAEYVLNYVSQQGIPKQKLQMGIALYGQSVVLSSIDNQVGAPIVQGKPASPGPHTIQAGMLAYHEICSGIKSLEWTKNNGNDRYGPQAYSGQEWVSFDDPTMMKTKGQFIIENGYGGATLFTIDFDDFNNVCCQGANPNLNAISRVLRNFALDPPADCTAPPPVVTPPPVVEDSTKYDDGGSNDGQTTQSYPKPQNPGITVATTARTTTTTSTTLGSVVAEGGCKNGAYYPDPADCSKFAQCINNELHYRDCGPPLLWNDVLNICDWDFNVNCASRRRTSQDSLTGGYPQGTLDESATPDEEDEVEEETEEENVIVIDDSVPCQPGLYEGVPEDCSAYIQCIDSKRSVHYCPEGLFWNNDKVTCDFMVNVECKEAIIGRNSVRNNESPCGGPELTRDPNNCQGYLQCDGEGTYLARSCGAGLNWNSILSLCDFPDNAPCDASQPQEVDIMKPQSPGVATTIAPATTTTSPRPNNAPLEVVEPTQESLSGDYKVVCYFTNWAWYRRGVGKYSPEDIDPELCTHIVYGFAVLDYSNKIIKTHDSWADIDNKFYEKVVAMKKKNKNLKVTLAIGGWNDSQGPKYSEMVNNPASRKRFINHALNFIEKYGFDGLDLDWEYPKCWQTDCNKGPDSDKEAFSALIRELSEVFKPKGLLLSAAVSPNKKIIEVGYEVPQLAKYLDWIAVMTYDYHGHWDKKTGHVAPMYLHEDDEIDYFNTNYTIHYWLEAGTPKEKLIMGMPLYGQAFSLQNPSENGLNAPAPQKGEAGPFTQAAGFLAYYEICDMVKNKGFQVVEDKSNPKTMGPHAFRNSQWVSYDDVAMIRYKSEYIRKMGLGGGMVWALDLDDFNNVCGQGTHPLMHTIKKVLGPKKGDYPGITDGSGDDMIANRDQVMDSQPEETQPDENQPVDSQTVDEMEDQKDQEPGDNEDKKMTEPADSDKEQSDDYKVVCYFTNWAWYRQGPGKYLPEEIDQSLCTHIVYGFAVLDSQQLLLKPHDKWADFDNEFYKKVTSLKSKSRKVLLALGGWNDSAGDKYSRLVNSPSDRAKFTKHVVEFLEEHNFDGLDLDWEYPKCWQVDCSKGPESDKHAFTLWVEELSVALKAKNLLLTAAVSPSKAVIEEAYEVQALSNAMDYISVMTYDYHGQWDKKTGHVAPMFHHPLNSNEFFNMNYTVHDWLAKGLDKKKLILGMPMYGQSFTLADVNDNGLAAKSYGGGEAGHSTRSRGFLAYYEICENINEKGWQVVRDPENRMGPYAYKGDQWVGFDDVDTIRFKSEYVKRMGLGGAMIWALDLDDFKGFCGGEDYPLLKTINREFGHRTDQPNSDNEISSKFRIQDEVGTIRAEFAQGSYSACSGGGSTKIPGNCAAFQVCINGEYVTRPCAPGTVFNGNICDWPNDDEPCIESNEVSPIETESEEPGEPILYPDYNEDGNNNQDTSSDVTPSPTTTTPAAPTTTPSSFVPAHPGMGTTTDTGMMVVCYFTNWAWYRPGIGKYVPEDVDPNLCTHVNYGFAVLDPDQLIIKPHDTWADIDSEFYNRVNALKKKGVKVLLALGGWNDSEGNKYSRMVNNESHRRRFVEEALKFIQKYSFDGLDLDWEYPKCWQVDCDKGPISDKENFANLVKELNAAFKPHGLLLSAAVSPSKTVIDAGYNVPVLSQYLDIINVMTYDYHGHWDKKTGHVAPLFDYEEADYGYFNAEFTMNYWKELGADPKKLVMGMPMYGQAFTLNDASNTGLGSPGTKGMAGMQTRAAGFLAYYEICKAIKEENWTVKKHPEGSMGPYAFKGNQWVGFDDSAMIRKKSEFVKEKGYGGAMIWALDLDDFRNVCGCEPYPLLRTINRVLTGLASPDPKCEIPASNQALPRILPFQAASQYGYPQYNPFYMQFNPYITHGSSNSNQLHHGPLQYSIQY</sequence>
<feature type="chain" id="PRO_5013341601" description="chitinase" evidence="14">
    <location>
        <begin position="20"/>
        <end position="2870"/>
    </location>
</feature>
<evidence type="ECO:0000256" key="10">
    <source>
        <dbReference type="ARBA" id="ARBA00023295"/>
    </source>
</evidence>
<evidence type="ECO:0000256" key="2">
    <source>
        <dbReference type="ARBA" id="ARBA00009121"/>
    </source>
</evidence>
<feature type="compositionally biased region" description="Pro residues" evidence="13">
    <location>
        <begin position="1132"/>
        <end position="1142"/>
    </location>
</feature>
<evidence type="ECO:0000256" key="3">
    <source>
        <dbReference type="ARBA" id="ARBA00012729"/>
    </source>
</evidence>
<feature type="compositionally biased region" description="Acidic residues" evidence="13">
    <location>
        <begin position="1269"/>
        <end position="1283"/>
    </location>
</feature>
<keyword evidence="7" id="KW-0146">Chitin degradation</keyword>
<evidence type="ECO:0000259" key="15">
    <source>
        <dbReference type="PROSITE" id="PS50940"/>
    </source>
</evidence>
<evidence type="ECO:0000256" key="8">
    <source>
        <dbReference type="ARBA" id="ARBA00023157"/>
    </source>
</evidence>
<protein>
    <recommendedName>
        <fullName evidence="3">chitinase</fullName>
        <ecNumber evidence="3">3.2.1.14</ecNumber>
    </recommendedName>
</protein>
<feature type="domain" description="GH18" evidence="16">
    <location>
        <begin position="1912"/>
        <end position="2281"/>
    </location>
</feature>
<dbReference type="InterPro" id="IPR001579">
    <property type="entry name" value="Glyco_hydro_18_chit_AS"/>
</dbReference>
<evidence type="ECO:0000256" key="13">
    <source>
        <dbReference type="SAM" id="MobiDB-lite"/>
    </source>
</evidence>
<feature type="region of interest" description="Disordered" evidence="13">
    <location>
        <begin position="1859"/>
        <end position="1909"/>
    </location>
</feature>
<dbReference type="PROSITE" id="PS01095">
    <property type="entry name" value="GH18_1"/>
    <property type="match status" value="4"/>
</dbReference>
<evidence type="ECO:0000256" key="4">
    <source>
        <dbReference type="ARBA" id="ARBA00022669"/>
    </source>
</evidence>
<dbReference type="InterPro" id="IPR029070">
    <property type="entry name" value="Chitinase_insertion_sf"/>
</dbReference>
<feature type="domain" description="GH18" evidence="16">
    <location>
        <begin position="2437"/>
        <end position="2805"/>
    </location>
</feature>
<dbReference type="Gene3D" id="3.20.20.80">
    <property type="entry name" value="Glycosidases"/>
    <property type="match status" value="5"/>
</dbReference>
<feature type="domain" description="Chitin-binding type-2" evidence="15">
    <location>
        <begin position="589"/>
        <end position="646"/>
    </location>
</feature>
<evidence type="ECO:0000256" key="11">
    <source>
        <dbReference type="ARBA" id="ARBA00023326"/>
    </source>
</evidence>
<keyword evidence="5 14" id="KW-0732">Signal</keyword>
<evidence type="ECO:0000256" key="6">
    <source>
        <dbReference type="ARBA" id="ARBA00022801"/>
    </source>
</evidence>
<dbReference type="SUPFAM" id="SSF54556">
    <property type="entry name" value="Chitinase insertion domain"/>
    <property type="match status" value="5"/>
</dbReference>
<evidence type="ECO:0000256" key="1">
    <source>
        <dbReference type="ARBA" id="ARBA00000822"/>
    </source>
</evidence>
<dbReference type="FunFam" id="3.20.20.80:FF:000007">
    <property type="entry name" value="Acidic mammalian chitinase"/>
    <property type="match status" value="4"/>
</dbReference>
<dbReference type="FunFam" id="3.20.20.80:FF:000144">
    <property type="entry name" value="Chitinase"/>
    <property type="match status" value="1"/>
</dbReference>
<dbReference type="Pfam" id="PF01607">
    <property type="entry name" value="CBM_14"/>
    <property type="match status" value="6"/>
</dbReference>
<dbReference type="InterPro" id="IPR017853">
    <property type="entry name" value="GH"/>
</dbReference>
<feature type="domain" description="GH18" evidence="16">
    <location>
        <begin position="1463"/>
        <end position="1836"/>
    </location>
</feature>
<feature type="domain" description="Chitin-binding type-2" evidence="15">
    <location>
        <begin position="658"/>
        <end position="714"/>
    </location>
</feature>
<dbReference type="InterPro" id="IPR036508">
    <property type="entry name" value="Chitin-bd_dom_sf"/>
</dbReference>
<evidence type="ECO:0000259" key="16">
    <source>
        <dbReference type="PROSITE" id="PS51910"/>
    </source>
</evidence>
<dbReference type="InterPro" id="IPR011583">
    <property type="entry name" value="Chitinase_II/V-like_cat"/>
</dbReference>
<feature type="domain" description="GH18" evidence="16">
    <location>
        <begin position="189"/>
        <end position="557"/>
    </location>
</feature>
<dbReference type="InterPro" id="IPR001223">
    <property type="entry name" value="Glyco_hydro18_cat"/>
</dbReference>
<evidence type="ECO:0000313" key="17">
    <source>
        <dbReference type="EMBL" id="AQZ26767.1"/>
    </source>
</evidence>
<feature type="compositionally biased region" description="Polar residues" evidence="13">
    <location>
        <begin position="1156"/>
        <end position="1165"/>
    </location>
</feature>
<keyword evidence="6 12" id="KW-0378">Hydrolase</keyword>
<proteinExistence type="evidence at transcript level"/>
<keyword evidence="4" id="KW-0147">Chitin-binding</keyword>
<dbReference type="InterPro" id="IPR050314">
    <property type="entry name" value="Glycosyl_Hydrlase_18"/>
</dbReference>
<dbReference type="GO" id="GO:0008061">
    <property type="term" value="F:chitin binding"/>
    <property type="evidence" value="ECO:0007669"/>
    <property type="project" value="UniProtKB-KW"/>
</dbReference>
<keyword evidence="9" id="KW-0119">Carbohydrate metabolism</keyword>
<feature type="domain" description="Chitin-binding type-2" evidence="15">
    <location>
        <begin position="1358"/>
        <end position="1413"/>
    </location>
</feature>
<comment type="catalytic activity">
    <reaction evidence="1">
        <text>Random endo-hydrolysis of N-acetyl-beta-D-glucosaminide (1-&gt;4)-beta-linkages in chitin and chitodextrins.</text>
        <dbReference type="EC" id="3.2.1.14"/>
    </reaction>
</comment>
<dbReference type="GO" id="GO:0000272">
    <property type="term" value="P:polysaccharide catabolic process"/>
    <property type="evidence" value="ECO:0007669"/>
    <property type="project" value="UniProtKB-KW"/>
</dbReference>
<name>A0A1U9XQT6_TIGJA</name>
<dbReference type="PANTHER" id="PTHR11177:SF359">
    <property type="entry name" value="CHITINASE 10-RELATED"/>
    <property type="match status" value="1"/>
</dbReference>
<dbReference type="InterPro" id="IPR002557">
    <property type="entry name" value="Chitin-bd_dom"/>
</dbReference>
<accession>A0A1U9XQT6</accession>
<dbReference type="EC" id="3.2.1.14" evidence="3"/>
<dbReference type="Gene3D" id="2.170.140.10">
    <property type="entry name" value="Chitin binding domain"/>
    <property type="match status" value="6"/>
</dbReference>
<dbReference type="EMBL" id="KX427145">
    <property type="protein sequence ID" value="AQZ26767.1"/>
    <property type="molecule type" value="mRNA"/>
</dbReference>